<dbReference type="InterPro" id="IPR050493">
    <property type="entry name" value="FAD-dep_Monooxygenase_BioMet"/>
</dbReference>
<accession>A0A179G1K6</accession>
<dbReference type="KEGG" id="pchm:VFPPC_03675"/>
<keyword evidence="4" id="KW-0560">Oxidoreductase</keyword>
<feature type="domain" description="FAD-binding" evidence="6">
    <location>
        <begin position="4"/>
        <end position="365"/>
    </location>
</feature>
<evidence type="ECO:0000313" key="8">
    <source>
        <dbReference type="Proteomes" id="UP000078397"/>
    </source>
</evidence>
<dbReference type="Proteomes" id="UP000078397">
    <property type="component" value="Unassembled WGS sequence"/>
</dbReference>
<evidence type="ECO:0000256" key="2">
    <source>
        <dbReference type="ARBA" id="ARBA00022630"/>
    </source>
</evidence>
<evidence type="ECO:0000256" key="1">
    <source>
        <dbReference type="ARBA" id="ARBA00007992"/>
    </source>
</evidence>
<dbReference type="SUPFAM" id="SSF51905">
    <property type="entry name" value="FAD/NAD(P)-binding domain"/>
    <property type="match status" value="1"/>
</dbReference>
<dbReference type="PANTHER" id="PTHR13789:SF309">
    <property type="entry name" value="PUTATIVE (AFU_ORTHOLOGUE AFUA_6G14510)-RELATED"/>
    <property type="match status" value="1"/>
</dbReference>
<dbReference type="GO" id="GO:0004497">
    <property type="term" value="F:monooxygenase activity"/>
    <property type="evidence" value="ECO:0007669"/>
    <property type="project" value="UniProtKB-KW"/>
</dbReference>
<evidence type="ECO:0000259" key="6">
    <source>
        <dbReference type="Pfam" id="PF01494"/>
    </source>
</evidence>
<dbReference type="GO" id="GO:0071949">
    <property type="term" value="F:FAD binding"/>
    <property type="evidence" value="ECO:0007669"/>
    <property type="project" value="InterPro"/>
</dbReference>
<proteinExistence type="inferred from homology"/>
<dbReference type="GeneID" id="28847145"/>
<evidence type="ECO:0000313" key="7">
    <source>
        <dbReference type="EMBL" id="OAQ71368.1"/>
    </source>
</evidence>
<evidence type="ECO:0000256" key="4">
    <source>
        <dbReference type="ARBA" id="ARBA00023002"/>
    </source>
</evidence>
<dbReference type="OrthoDB" id="16820at2759"/>
<dbReference type="STRING" id="1380566.A0A179G1K6"/>
<comment type="caution">
    <text evidence="7">The sequence shown here is derived from an EMBL/GenBank/DDBJ whole genome shotgun (WGS) entry which is preliminary data.</text>
</comment>
<evidence type="ECO:0000256" key="5">
    <source>
        <dbReference type="ARBA" id="ARBA00023033"/>
    </source>
</evidence>
<keyword evidence="5" id="KW-0503">Monooxygenase</keyword>
<keyword evidence="2" id="KW-0285">Flavoprotein</keyword>
<dbReference type="PANTHER" id="PTHR13789">
    <property type="entry name" value="MONOOXYGENASE"/>
    <property type="match status" value="1"/>
</dbReference>
<dbReference type="EMBL" id="LSBJ02000002">
    <property type="protein sequence ID" value="OAQ71368.1"/>
    <property type="molecule type" value="Genomic_DNA"/>
</dbReference>
<name>A0A179G1K6_METCM</name>
<dbReference type="InterPro" id="IPR036188">
    <property type="entry name" value="FAD/NAD-bd_sf"/>
</dbReference>
<dbReference type="RefSeq" id="XP_018147905.1">
    <property type="nucleotide sequence ID" value="XM_018283151.1"/>
</dbReference>
<dbReference type="AlphaFoldDB" id="A0A179G1K6"/>
<dbReference type="Gene3D" id="3.50.50.60">
    <property type="entry name" value="FAD/NAD(P)-binding domain"/>
    <property type="match status" value="1"/>
</dbReference>
<keyword evidence="3" id="KW-0274">FAD</keyword>
<dbReference type="PRINTS" id="PR00420">
    <property type="entry name" value="RNGMNOXGNASE"/>
</dbReference>
<organism evidence="7 8">
    <name type="scientific">Pochonia chlamydosporia 170</name>
    <dbReference type="NCBI Taxonomy" id="1380566"/>
    <lineage>
        <taxon>Eukaryota</taxon>
        <taxon>Fungi</taxon>
        <taxon>Dikarya</taxon>
        <taxon>Ascomycota</taxon>
        <taxon>Pezizomycotina</taxon>
        <taxon>Sordariomycetes</taxon>
        <taxon>Hypocreomycetidae</taxon>
        <taxon>Hypocreales</taxon>
        <taxon>Clavicipitaceae</taxon>
        <taxon>Pochonia</taxon>
    </lineage>
</organism>
<keyword evidence="8" id="KW-1185">Reference proteome</keyword>
<protein>
    <submittedName>
        <fullName evidence="7">FAD binding domain-containing protein</fullName>
    </submittedName>
</protein>
<gene>
    <name evidence="7" type="ORF">VFPPC_03675</name>
</gene>
<reference evidence="7 8" key="1">
    <citation type="journal article" date="2016" name="PLoS Pathog.">
        <title>Biosynthesis of antibiotic leucinostatins in bio-control fungus Purpureocillium lilacinum and their inhibition on phytophthora revealed by genome mining.</title>
        <authorList>
            <person name="Wang G."/>
            <person name="Liu Z."/>
            <person name="Lin R."/>
            <person name="Li E."/>
            <person name="Mao Z."/>
            <person name="Ling J."/>
            <person name="Yang Y."/>
            <person name="Yin W.B."/>
            <person name="Xie B."/>
        </authorList>
    </citation>
    <scope>NUCLEOTIDE SEQUENCE [LARGE SCALE GENOMIC DNA]</scope>
    <source>
        <strain evidence="7">170</strain>
    </source>
</reference>
<evidence type="ECO:0000256" key="3">
    <source>
        <dbReference type="ARBA" id="ARBA00022827"/>
    </source>
</evidence>
<sequence>MRKAIIIGGGPAGLSAALRLQQITNITSTVYELRPEPTTLGGAIGILSNGLRLFHRLGVYDDLVAKGSSHSMLSLRSLKGSIITQQNIVGRVREQNGGFGYLRIKRIDLLDVLLKAAEKAKIPVHFDKKIIKIEETENEVKVTFSDGTIDTGDLLLGCDGIHSAVRKLYVDPDHAMEYTGFAGLGALIPMSALPGHSVEELKGINATLTTQGVFLTMSCSSKDDEAFWGFSKEVPLPATGDTRDGWEVRREEEIARFKNDLLGMIGDAKGDWGDTMRTMVKETSVVRFYPVFRLAAGGKWYRGRCLLLGDAAHAMAPHAGQGVSMAAEDVFMIARLLEDPNRSLEDAYASFDKIRRPRVDEITKQATSNSEVRRNSSEWGLWLKETAIWAYFWASSLVGYKALANTERQLLYDVDEEKI</sequence>
<comment type="similarity">
    <text evidence="1">Belongs to the paxM FAD-dependent monooxygenase family.</text>
</comment>
<dbReference type="InterPro" id="IPR002938">
    <property type="entry name" value="FAD-bd"/>
</dbReference>
<dbReference type="Pfam" id="PF01494">
    <property type="entry name" value="FAD_binding_3"/>
    <property type="match status" value="1"/>
</dbReference>